<sequence>MGIVAQPALLATMRTDHLDRPLPAHGRGTLSGMDAAPALTRTYLQRVPRWWAGKDPAAKLQTGRKWTLQMADGAARAVPRLIHLRHARQTTPGFGGGIGLSRRRDCLSRV</sequence>
<reference evidence="1 2" key="1">
    <citation type="submission" date="2018-03" db="EMBL/GenBank/DDBJ databases">
        <title>Sequencing of reference strains of Xanthomonas.</title>
        <authorList>
            <person name="Studholme D.J."/>
            <person name="Vicente J."/>
            <person name="Sarris P."/>
        </authorList>
    </citation>
    <scope>NUCLEOTIDE SEQUENCE [LARGE SCALE GENOMIC DNA]</scope>
    <source>
        <strain evidence="1 2">WHRI 5232</strain>
    </source>
</reference>
<comment type="caution">
    <text evidence="1">The sequence shown here is derived from an EMBL/GenBank/DDBJ whole genome shotgun (WGS) entry which is preliminary data.</text>
</comment>
<evidence type="ECO:0000313" key="1">
    <source>
        <dbReference type="EMBL" id="PUE91168.1"/>
    </source>
</evidence>
<evidence type="ECO:0000313" key="2">
    <source>
        <dbReference type="Proteomes" id="UP000251513"/>
    </source>
</evidence>
<protein>
    <submittedName>
        <fullName evidence="1">Uncharacterized protein</fullName>
    </submittedName>
</protein>
<dbReference type="Proteomes" id="UP000251513">
    <property type="component" value="Unassembled WGS sequence"/>
</dbReference>
<name>A0AA44YYC4_XANCM</name>
<accession>A0AA44YYC4</accession>
<gene>
    <name evidence="1" type="ORF">C7T86_18545</name>
</gene>
<proteinExistence type="predicted"/>
<dbReference type="EMBL" id="PYJH01000048">
    <property type="protein sequence ID" value="PUE91168.1"/>
    <property type="molecule type" value="Genomic_DNA"/>
</dbReference>
<dbReference type="AlphaFoldDB" id="A0AA44YYC4"/>
<organism evidence="1 2">
    <name type="scientific">Xanthomonas campestris pv. malvacearum</name>
    <dbReference type="NCBI Taxonomy" id="86040"/>
    <lineage>
        <taxon>Bacteria</taxon>
        <taxon>Pseudomonadati</taxon>
        <taxon>Pseudomonadota</taxon>
        <taxon>Gammaproteobacteria</taxon>
        <taxon>Lysobacterales</taxon>
        <taxon>Lysobacteraceae</taxon>
        <taxon>Xanthomonas</taxon>
    </lineage>
</organism>